<organism evidence="1">
    <name type="scientific">uncultured Caudovirales phage</name>
    <dbReference type="NCBI Taxonomy" id="2100421"/>
    <lineage>
        <taxon>Viruses</taxon>
        <taxon>Duplodnaviria</taxon>
        <taxon>Heunggongvirae</taxon>
        <taxon>Uroviricota</taxon>
        <taxon>Caudoviricetes</taxon>
        <taxon>Peduoviridae</taxon>
        <taxon>Maltschvirus</taxon>
        <taxon>Maltschvirus maltsch</taxon>
    </lineage>
</organism>
<evidence type="ECO:0000313" key="1">
    <source>
        <dbReference type="EMBL" id="CAB4126920.1"/>
    </source>
</evidence>
<accession>A0A6J5L316</accession>
<reference evidence="1" key="1">
    <citation type="submission" date="2020-04" db="EMBL/GenBank/DDBJ databases">
        <authorList>
            <person name="Chiriac C."/>
            <person name="Salcher M."/>
            <person name="Ghai R."/>
            <person name="Kavagutti S V."/>
        </authorList>
    </citation>
    <scope>NUCLEOTIDE SEQUENCE</scope>
</reference>
<protein>
    <submittedName>
        <fullName evidence="1">Uncharacterized protein</fullName>
    </submittedName>
</protein>
<sequence>MAKSQNLNFTQTLNNVSLQFNPADTYQAIQVAVTSVGSNLTPGTRTFTLAGGTLVSGGAGAATFTMPVKGAAGAGYVAGPVTMTNAGDYTVGAGPTAAANLATADSGSSNATFAVTVGILKTLYTASANDAVVKAINVASTDSAARIMTLWEQDVASGIMNIIGSINIPLTAGTGSGTIAAIDLLGGTILPSLPYDANGKRVFPLKVGTKLLISLPAVTVSTFISVHAMIEEY</sequence>
<gene>
    <name evidence="1" type="ORF">UFOVP84_34</name>
</gene>
<name>A0A6J5L316_9CAUD</name>
<proteinExistence type="predicted"/>
<dbReference type="EMBL" id="LR796208">
    <property type="protein sequence ID" value="CAB4126920.1"/>
    <property type="molecule type" value="Genomic_DNA"/>
</dbReference>